<gene>
    <name evidence="3" type="ORF">SAMN05421870_108189</name>
</gene>
<dbReference type="Gene3D" id="3.10.450.50">
    <property type="match status" value="1"/>
</dbReference>
<dbReference type="AlphaFoldDB" id="A0A1H9UH30"/>
<feature type="domain" description="SnoaL-like" evidence="2">
    <location>
        <begin position="83"/>
        <end position="192"/>
    </location>
</feature>
<dbReference type="EMBL" id="FOGO01000008">
    <property type="protein sequence ID" value="SES08672.1"/>
    <property type="molecule type" value="Genomic_DNA"/>
</dbReference>
<protein>
    <submittedName>
        <fullName evidence="3">Ketosteroid isomerase-related protein</fullName>
    </submittedName>
</protein>
<dbReference type="InterPro" id="IPR037401">
    <property type="entry name" value="SnoaL-like"/>
</dbReference>
<evidence type="ECO:0000313" key="4">
    <source>
        <dbReference type="Proteomes" id="UP000182841"/>
    </source>
</evidence>
<keyword evidence="3" id="KW-0413">Isomerase</keyword>
<keyword evidence="4" id="KW-1185">Reference proteome</keyword>
<dbReference type="GO" id="GO:0016853">
    <property type="term" value="F:isomerase activity"/>
    <property type="evidence" value="ECO:0007669"/>
    <property type="project" value="UniProtKB-KW"/>
</dbReference>
<dbReference type="STRING" id="943816.AN217_07000"/>
<evidence type="ECO:0000256" key="1">
    <source>
        <dbReference type="SAM" id="MobiDB-lite"/>
    </source>
</evidence>
<sequence length="215" mass="23289">MPAPVCAERENTYAESEPRVREAGRGARPVAVRGWWSTPLLCAAGAERGERGRVGAAPHPPEGELDPMSSDALAEGPTEDPAVNAYLAAFADRDVDRLLGLVAQEAVWTIPGDAQIVPWVGTHRGRETLRYGYYAPLFEAVEPLAFDVLHSHASAGAVFVNGRFTFRFHPSEEVLEDELVVRFTIADGLITSFRIYEDSLAVARAYTGDPGLGLV</sequence>
<name>A0A1H9UH30_9ACTN</name>
<dbReference type="InterPro" id="IPR032710">
    <property type="entry name" value="NTF2-like_dom_sf"/>
</dbReference>
<feature type="compositionally biased region" description="Basic and acidic residues" evidence="1">
    <location>
        <begin position="7"/>
        <end position="25"/>
    </location>
</feature>
<accession>A0A1H9UH30</accession>
<feature type="region of interest" description="Disordered" evidence="1">
    <location>
        <begin position="1"/>
        <end position="25"/>
    </location>
</feature>
<evidence type="ECO:0000313" key="3">
    <source>
        <dbReference type="EMBL" id="SES08672.1"/>
    </source>
</evidence>
<dbReference type="Proteomes" id="UP000182841">
    <property type="component" value="Unassembled WGS sequence"/>
</dbReference>
<reference evidence="4" key="1">
    <citation type="submission" date="2016-10" db="EMBL/GenBank/DDBJ databases">
        <authorList>
            <person name="Varghese N."/>
            <person name="Submissions S."/>
        </authorList>
    </citation>
    <scope>NUCLEOTIDE SEQUENCE [LARGE SCALE GENOMIC DNA]</scope>
    <source>
        <strain evidence="4">CGMCC 4.6825</strain>
    </source>
</reference>
<dbReference type="SUPFAM" id="SSF54427">
    <property type="entry name" value="NTF2-like"/>
    <property type="match status" value="1"/>
</dbReference>
<organism evidence="3 4">
    <name type="scientific">Streptomyces qinglanensis</name>
    <dbReference type="NCBI Taxonomy" id="943816"/>
    <lineage>
        <taxon>Bacteria</taxon>
        <taxon>Bacillati</taxon>
        <taxon>Actinomycetota</taxon>
        <taxon>Actinomycetes</taxon>
        <taxon>Kitasatosporales</taxon>
        <taxon>Streptomycetaceae</taxon>
        <taxon>Streptomyces</taxon>
    </lineage>
</organism>
<feature type="region of interest" description="Disordered" evidence="1">
    <location>
        <begin position="47"/>
        <end position="77"/>
    </location>
</feature>
<proteinExistence type="predicted"/>
<evidence type="ECO:0000259" key="2">
    <source>
        <dbReference type="Pfam" id="PF12680"/>
    </source>
</evidence>
<dbReference type="Pfam" id="PF12680">
    <property type="entry name" value="SnoaL_2"/>
    <property type="match status" value="1"/>
</dbReference>